<keyword evidence="1" id="KW-1133">Transmembrane helix</keyword>
<evidence type="ECO:0000256" key="1">
    <source>
        <dbReference type="SAM" id="Phobius"/>
    </source>
</evidence>
<feature type="non-terminal residue" evidence="2">
    <location>
        <position position="130"/>
    </location>
</feature>
<gene>
    <name evidence="2" type="ORF">MNBD_IGNAVI01-2325</name>
</gene>
<reference evidence="2" key="1">
    <citation type="submission" date="2018-06" db="EMBL/GenBank/DDBJ databases">
        <authorList>
            <person name="Zhirakovskaya E."/>
        </authorList>
    </citation>
    <scope>NUCLEOTIDE SEQUENCE</scope>
</reference>
<dbReference type="EMBL" id="UOGD01000280">
    <property type="protein sequence ID" value="VAX24735.1"/>
    <property type="molecule type" value="Genomic_DNA"/>
</dbReference>
<name>A0A3B1CZH0_9ZZZZ</name>
<keyword evidence="1" id="KW-0472">Membrane</keyword>
<organism evidence="2">
    <name type="scientific">hydrothermal vent metagenome</name>
    <dbReference type="NCBI Taxonomy" id="652676"/>
    <lineage>
        <taxon>unclassified sequences</taxon>
        <taxon>metagenomes</taxon>
        <taxon>ecological metagenomes</taxon>
    </lineage>
</organism>
<evidence type="ECO:0000313" key="2">
    <source>
        <dbReference type="EMBL" id="VAX24735.1"/>
    </source>
</evidence>
<keyword evidence="1" id="KW-0812">Transmembrane</keyword>
<protein>
    <submittedName>
        <fullName evidence="2">Uncharacterized protein</fullName>
    </submittedName>
</protein>
<accession>A0A3B1CZH0</accession>
<proteinExistence type="predicted"/>
<feature type="transmembrane region" description="Helical" evidence="1">
    <location>
        <begin position="55"/>
        <end position="77"/>
    </location>
</feature>
<dbReference type="AlphaFoldDB" id="A0A3B1CZH0"/>
<sequence>MDKMNNIEENNEFEKLQNLLRELPKVGTPDNFEYKLMTRIHNKNFEIKSEKKKNIFFWVYTPALALVASVILIFFVFTDSDVDSENPWNSQPKLLPELQSSETATFNSAQQNDNIQADAREKFSKSLSKE</sequence>